<dbReference type="PANTHER" id="PTHR35562">
    <property type="entry name" value="DNA ENDONUCLEASE SMRA-RELATED"/>
    <property type="match status" value="1"/>
</dbReference>
<feature type="compositionally biased region" description="Pro residues" evidence="1">
    <location>
        <begin position="40"/>
        <end position="52"/>
    </location>
</feature>
<proteinExistence type="predicted"/>
<evidence type="ECO:0000256" key="1">
    <source>
        <dbReference type="SAM" id="MobiDB-lite"/>
    </source>
</evidence>
<keyword evidence="3" id="KW-0378">Hydrolase</keyword>
<feature type="region of interest" description="Disordered" evidence="1">
    <location>
        <begin position="22"/>
        <end position="57"/>
    </location>
</feature>
<keyword evidence="3" id="KW-0540">Nuclease</keyword>
<dbReference type="Pfam" id="PF01713">
    <property type="entry name" value="Smr"/>
    <property type="match status" value="1"/>
</dbReference>
<dbReference type="RefSeq" id="WP_076532472.1">
    <property type="nucleotide sequence ID" value="NZ_BMEH01000006.1"/>
</dbReference>
<dbReference type="SMART" id="SM00463">
    <property type="entry name" value="SMR"/>
    <property type="match status" value="1"/>
</dbReference>
<dbReference type="InterPro" id="IPR036063">
    <property type="entry name" value="Smr_dom_sf"/>
</dbReference>
<dbReference type="PANTHER" id="PTHR35562:SF2">
    <property type="entry name" value="DNA ENDONUCLEASE SMRA-RELATED"/>
    <property type="match status" value="1"/>
</dbReference>
<dbReference type="PROSITE" id="PS50828">
    <property type="entry name" value="SMR"/>
    <property type="match status" value="1"/>
</dbReference>
<keyword evidence="4" id="KW-1185">Reference proteome</keyword>
<dbReference type="Proteomes" id="UP000186141">
    <property type="component" value="Unassembled WGS sequence"/>
</dbReference>
<gene>
    <name evidence="3" type="ORF">SAMN05421774_10651</name>
</gene>
<name>A0A1N7PQJ1_9RHOB</name>
<dbReference type="GO" id="GO:0004519">
    <property type="term" value="F:endonuclease activity"/>
    <property type="evidence" value="ECO:0007669"/>
    <property type="project" value="UniProtKB-KW"/>
</dbReference>
<dbReference type="Gene3D" id="3.30.1370.110">
    <property type="match status" value="1"/>
</dbReference>
<sequence>MARRRSLRPDEEEIWELVARTARAMHPARPKQPDVEPAAQKPPPKPAKPPAGLPEFRIGNRAPQLPARHDLSPTIAQQLATSPLRMDAGVHKAMRRGKLMPEARLDLHGLTLAEAHPELIHFVLNAHAAGMRLVLVITGKGKDRDNGGPIPTRTGALRHQLPHWLRLPPLGPVVLQIAEAHLKHGGAGAFYVYLRRHR</sequence>
<dbReference type="SUPFAM" id="SSF160443">
    <property type="entry name" value="SMR domain-like"/>
    <property type="match status" value="1"/>
</dbReference>
<dbReference type="AlphaFoldDB" id="A0A1N7PQJ1"/>
<reference evidence="3 4" key="1">
    <citation type="submission" date="2017-01" db="EMBL/GenBank/DDBJ databases">
        <authorList>
            <person name="Mah S.A."/>
            <person name="Swanson W.J."/>
            <person name="Moy G.W."/>
            <person name="Vacquier V.D."/>
        </authorList>
    </citation>
    <scope>NUCLEOTIDE SEQUENCE [LARGE SCALE GENOMIC DNA]</scope>
    <source>
        <strain evidence="3 4">DSM 26375</strain>
    </source>
</reference>
<keyword evidence="3" id="KW-0255">Endonuclease</keyword>
<evidence type="ECO:0000259" key="2">
    <source>
        <dbReference type="PROSITE" id="PS50828"/>
    </source>
</evidence>
<evidence type="ECO:0000313" key="4">
    <source>
        <dbReference type="Proteomes" id="UP000186141"/>
    </source>
</evidence>
<accession>A0A1N7PQJ1</accession>
<evidence type="ECO:0000313" key="3">
    <source>
        <dbReference type="EMBL" id="SIT12904.1"/>
    </source>
</evidence>
<feature type="domain" description="Smr" evidence="2">
    <location>
        <begin position="105"/>
        <end position="195"/>
    </location>
</feature>
<dbReference type="STRING" id="1086013.SAMN05421774_10651"/>
<dbReference type="OrthoDB" id="7165597at2"/>
<organism evidence="3 4">
    <name type="scientific">Gemmobacter megaterium</name>
    <dbReference type="NCBI Taxonomy" id="1086013"/>
    <lineage>
        <taxon>Bacteria</taxon>
        <taxon>Pseudomonadati</taxon>
        <taxon>Pseudomonadota</taxon>
        <taxon>Alphaproteobacteria</taxon>
        <taxon>Rhodobacterales</taxon>
        <taxon>Paracoccaceae</taxon>
        <taxon>Gemmobacter</taxon>
    </lineage>
</organism>
<dbReference type="EMBL" id="FTOT01000006">
    <property type="protein sequence ID" value="SIT12904.1"/>
    <property type="molecule type" value="Genomic_DNA"/>
</dbReference>
<protein>
    <submittedName>
        <fullName evidence="3">DNA-nicking endonuclease, Smr domain</fullName>
    </submittedName>
</protein>
<dbReference type="InterPro" id="IPR002625">
    <property type="entry name" value="Smr_dom"/>
</dbReference>